<dbReference type="OrthoDB" id="189459at2759"/>
<dbReference type="InterPro" id="IPR046834">
    <property type="entry name" value="ABC_ATPase_C"/>
</dbReference>
<feature type="domain" description="ATPase of the ABC class N-terminal" evidence="3">
    <location>
        <begin position="91"/>
        <end position="273"/>
    </location>
</feature>
<dbReference type="InterPro" id="IPR049069">
    <property type="entry name" value="MRB1590-like_C"/>
</dbReference>
<dbReference type="InterPro" id="IPR019195">
    <property type="entry name" value="ABC_ATPase_put"/>
</dbReference>
<evidence type="ECO:0000259" key="4">
    <source>
        <dbReference type="Pfam" id="PF21117"/>
    </source>
</evidence>
<gene>
    <name evidence="5" type="ORF">FNF27_04217</name>
</gene>
<dbReference type="Pfam" id="PF09818">
    <property type="entry name" value="ABC_ATPase"/>
    <property type="match status" value="1"/>
</dbReference>
<feature type="domain" description="MRB1590-like C-terminal" evidence="4">
    <location>
        <begin position="585"/>
        <end position="698"/>
    </location>
</feature>
<accession>A0A5A8E8X3</accession>
<feature type="region of interest" description="Disordered" evidence="1">
    <location>
        <begin position="631"/>
        <end position="652"/>
    </location>
</feature>
<dbReference type="EMBL" id="VLTO01000024">
    <property type="protein sequence ID" value="KAA0174205.1"/>
    <property type="molecule type" value="Genomic_DNA"/>
</dbReference>
<dbReference type="PANTHER" id="PTHR38149:SF1">
    <property type="entry name" value="ATPASE"/>
    <property type="match status" value="1"/>
</dbReference>
<evidence type="ECO:0000313" key="6">
    <source>
        <dbReference type="Proteomes" id="UP000322899"/>
    </source>
</evidence>
<evidence type="ECO:0000256" key="1">
    <source>
        <dbReference type="SAM" id="MobiDB-lite"/>
    </source>
</evidence>
<feature type="domain" description="ATPase of the ABC class C-terminal" evidence="2">
    <location>
        <begin position="279"/>
        <end position="545"/>
    </location>
</feature>
<dbReference type="Proteomes" id="UP000322899">
    <property type="component" value="Unassembled WGS sequence"/>
</dbReference>
<sequence>MSGYGGGYGGRGGGGGGGGRGGGRGGGGGRGRGAYYKAKYGGGGRGRGRGGGGGGGRGGGGGGSYGGSSPSAASPSASPAPSSARHRGSIEDLETLLRSIEGAPYPAYKQILGSWEGVARPAPAAGGATSAGVPFTFTVDHVQGDAYAAPSRCHVTVDAGAAGFPPSLAVNHTRRVAAADFVCRRFHDAVSAKGIDRAMSGGGGGWHGAKGGDLRIEQCSQHILERTACSLRGSTLEARFTVALPARGRSVCGKYAAEVIGLHLPDVVGRAMIHASLDAASLKSHVQSAEDQECLRAALGPAGLAAFVREGAILPRASGASDAPMEGSSAVPFRSPASLRRTVRLPHAGAVTGMAVPRGVTLICGGGFHGKSTLLQALQVGVYNHVPGDGRELVASSSNAVKIRAEDGRSVSSVDIGAFIQNLPGGRSTADFSTADASGSTSQAANIVESLEAGADLLLIDEDSSATNFMIRDARMARLIAPDKEPITPFIARARELWERFGVSTIVVVGGAGDYFAVADLVIAIDEYVPADATARAKAIIEETGGAAAVLSDAGGRSAAGGSGAKPLALPTNRSPAGGFALEGKTHVRDMHRVTGFESLALDLTGVEQLVEIGQTRAIVEALSVLTAGGLGATPRGAGGASSRSSSPSMSEVLDTAERMLDERGVDAFKPGWFHNGLTRPRRFELAAAVNRVRSGRFKQLGVPSERAAGAAPAGSTLTPATPAPVAVWLDE</sequence>
<dbReference type="AlphaFoldDB" id="A0A5A8E8X3"/>
<feature type="compositionally biased region" description="Gly residues" evidence="1">
    <location>
        <begin position="631"/>
        <end position="640"/>
    </location>
</feature>
<feature type="compositionally biased region" description="Gly residues" evidence="1">
    <location>
        <begin position="40"/>
        <end position="66"/>
    </location>
</feature>
<organism evidence="5 6">
    <name type="scientific">Cafeteria roenbergensis</name>
    <name type="common">Marine flagellate</name>
    <dbReference type="NCBI Taxonomy" id="33653"/>
    <lineage>
        <taxon>Eukaryota</taxon>
        <taxon>Sar</taxon>
        <taxon>Stramenopiles</taxon>
        <taxon>Bigyra</taxon>
        <taxon>Opalozoa</taxon>
        <taxon>Bicosoecida</taxon>
        <taxon>Cafeteriaceae</taxon>
        <taxon>Cafeteria</taxon>
    </lineage>
</organism>
<feature type="compositionally biased region" description="Gly residues" evidence="1">
    <location>
        <begin position="1"/>
        <end position="32"/>
    </location>
</feature>
<dbReference type="Pfam" id="PF21117">
    <property type="entry name" value="MRB1590_C"/>
    <property type="match status" value="1"/>
</dbReference>
<evidence type="ECO:0000313" key="5">
    <source>
        <dbReference type="EMBL" id="KAA0174205.1"/>
    </source>
</evidence>
<evidence type="ECO:0000259" key="3">
    <source>
        <dbReference type="Pfam" id="PF20446"/>
    </source>
</evidence>
<evidence type="ECO:0000259" key="2">
    <source>
        <dbReference type="Pfam" id="PF09818"/>
    </source>
</evidence>
<feature type="compositionally biased region" description="Low complexity" evidence="1">
    <location>
        <begin position="67"/>
        <end position="83"/>
    </location>
</feature>
<dbReference type="Pfam" id="PF20446">
    <property type="entry name" value="ABC_N"/>
    <property type="match status" value="1"/>
</dbReference>
<feature type="region of interest" description="Disordered" evidence="1">
    <location>
        <begin position="1"/>
        <end position="88"/>
    </location>
</feature>
<protein>
    <submittedName>
        <fullName evidence="5">Uncharacterized protein</fullName>
    </submittedName>
</protein>
<proteinExistence type="predicted"/>
<dbReference type="InterPro" id="IPR046833">
    <property type="entry name" value="ABC_N"/>
</dbReference>
<dbReference type="PANTHER" id="PTHR38149">
    <property type="entry name" value="ATPASE"/>
    <property type="match status" value="1"/>
</dbReference>
<name>A0A5A8E8X3_CAFRO</name>
<reference evidence="5 6" key="1">
    <citation type="submission" date="2019-07" db="EMBL/GenBank/DDBJ databases">
        <title>Genomes of Cafeteria roenbergensis.</title>
        <authorList>
            <person name="Fischer M.G."/>
            <person name="Hackl T."/>
            <person name="Roman M."/>
        </authorList>
    </citation>
    <scope>NUCLEOTIDE SEQUENCE [LARGE SCALE GENOMIC DNA]</scope>
    <source>
        <strain evidence="5 6">E4-10P</strain>
    </source>
</reference>
<comment type="caution">
    <text evidence="5">The sequence shown here is derived from an EMBL/GenBank/DDBJ whole genome shotgun (WGS) entry which is preliminary data.</text>
</comment>